<dbReference type="AlphaFoldDB" id="A0A4D6LCN2"/>
<organism evidence="1 2">
    <name type="scientific">Vigna unguiculata</name>
    <name type="common">Cowpea</name>
    <dbReference type="NCBI Taxonomy" id="3917"/>
    <lineage>
        <taxon>Eukaryota</taxon>
        <taxon>Viridiplantae</taxon>
        <taxon>Streptophyta</taxon>
        <taxon>Embryophyta</taxon>
        <taxon>Tracheophyta</taxon>
        <taxon>Spermatophyta</taxon>
        <taxon>Magnoliopsida</taxon>
        <taxon>eudicotyledons</taxon>
        <taxon>Gunneridae</taxon>
        <taxon>Pentapetalae</taxon>
        <taxon>rosids</taxon>
        <taxon>fabids</taxon>
        <taxon>Fabales</taxon>
        <taxon>Fabaceae</taxon>
        <taxon>Papilionoideae</taxon>
        <taxon>50 kb inversion clade</taxon>
        <taxon>NPAAA clade</taxon>
        <taxon>indigoferoid/millettioid clade</taxon>
        <taxon>Phaseoleae</taxon>
        <taxon>Vigna</taxon>
    </lineage>
</organism>
<dbReference type="EMBL" id="CP039347">
    <property type="protein sequence ID" value="QCD86115.1"/>
    <property type="molecule type" value="Genomic_DNA"/>
</dbReference>
<sequence>MEKEASMSTKPSVKGDVNDVASVLVVATLSRTRLGNKRGDVVATSARALRNGAKGDGVASGTFGDGVAWWSGVVAWWLGLGWQPDPSLLRAPHL</sequence>
<evidence type="ECO:0000313" key="1">
    <source>
        <dbReference type="EMBL" id="QCD86115.1"/>
    </source>
</evidence>
<evidence type="ECO:0000313" key="2">
    <source>
        <dbReference type="Proteomes" id="UP000501690"/>
    </source>
</evidence>
<reference evidence="1 2" key="1">
    <citation type="submission" date="2019-04" db="EMBL/GenBank/DDBJ databases">
        <title>An improved genome assembly and genetic linkage map for asparagus bean, Vigna unguiculata ssp. sesquipedialis.</title>
        <authorList>
            <person name="Xia Q."/>
            <person name="Zhang R."/>
            <person name="Dong Y."/>
        </authorList>
    </citation>
    <scope>NUCLEOTIDE SEQUENCE [LARGE SCALE GENOMIC DNA]</scope>
    <source>
        <tissue evidence="1">Leaf</tissue>
    </source>
</reference>
<keyword evidence="2" id="KW-1185">Reference proteome</keyword>
<gene>
    <name evidence="1" type="ORF">DEO72_LG3g636</name>
</gene>
<proteinExistence type="predicted"/>
<name>A0A4D6LCN2_VIGUN</name>
<accession>A0A4D6LCN2</accession>
<dbReference type="Proteomes" id="UP000501690">
    <property type="component" value="Linkage Group LG3"/>
</dbReference>
<protein>
    <submittedName>
        <fullName evidence="1">Uncharacterized protein</fullName>
    </submittedName>
</protein>